<sequence>MTGQAFDAKNKLDYDRNTELLAQGLMQIASDPNLKPTMAELSRITGIHRNTIRQRDFPAQRLEAIKDNRRIAVLAQRVKAEKKQDPKTILMQRLEKSRVEVLYWFNRYQESENSCATLDKRLDTVRESRDYFVQVADELRKKIKEQETEILKLRDALDLVSANLEEPK</sequence>
<protein>
    <submittedName>
        <fullName evidence="2">Uncharacterized protein</fullName>
    </submittedName>
</protein>
<evidence type="ECO:0000256" key="1">
    <source>
        <dbReference type="SAM" id="Coils"/>
    </source>
</evidence>
<organism evidence="2 3">
    <name type="scientific">Pseudomonas syringae pv. papulans</name>
    <dbReference type="NCBI Taxonomy" id="83963"/>
    <lineage>
        <taxon>Bacteria</taxon>
        <taxon>Pseudomonadati</taxon>
        <taxon>Pseudomonadota</taxon>
        <taxon>Gammaproteobacteria</taxon>
        <taxon>Pseudomonadales</taxon>
        <taxon>Pseudomonadaceae</taxon>
        <taxon>Pseudomonas</taxon>
        <taxon>Pseudomonas syringae</taxon>
    </lineage>
</organism>
<keyword evidence="1" id="KW-0175">Coiled coil</keyword>
<reference evidence="2" key="1">
    <citation type="submission" date="2021-02" db="EMBL/GenBank/DDBJ databases">
        <title>Genome analysis of blister spot of apple pathogen from New York area.</title>
        <authorList>
            <person name="Kandel P."/>
            <person name="Hockett K.L."/>
            <person name="Santander R."/>
            <person name="Acimovic S."/>
        </authorList>
    </citation>
    <scope>NUCLEOTIDE SEQUENCE</scope>
    <source>
        <strain evidence="2">PSP1</strain>
    </source>
</reference>
<dbReference type="Proteomes" id="UP001162155">
    <property type="component" value="Unassembled WGS sequence"/>
</dbReference>
<comment type="caution">
    <text evidence="2">The sequence shown here is derived from an EMBL/GenBank/DDBJ whole genome shotgun (WGS) entry which is preliminary data.</text>
</comment>
<dbReference type="EMBL" id="JAFFRZ010000001">
    <property type="protein sequence ID" value="MDH4620243.1"/>
    <property type="molecule type" value="Genomic_DNA"/>
</dbReference>
<dbReference type="RefSeq" id="WP_044310661.1">
    <property type="nucleotide sequence ID" value="NZ_JAFFRY010000055.1"/>
</dbReference>
<dbReference type="AlphaFoldDB" id="A0A0P9Y7A0"/>
<name>A0A0P9Y7A0_PSESX</name>
<evidence type="ECO:0000313" key="2">
    <source>
        <dbReference type="EMBL" id="MDH4620243.1"/>
    </source>
</evidence>
<evidence type="ECO:0000313" key="3">
    <source>
        <dbReference type="Proteomes" id="UP001162155"/>
    </source>
</evidence>
<proteinExistence type="predicted"/>
<gene>
    <name evidence="2" type="ORF">JW322_00140</name>
</gene>
<feature type="coiled-coil region" evidence="1">
    <location>
        <begin position="136"/>
        <end position="163"/>
    </location>
</feature>
<accession>A0A0P9Y7A0</accession>